<dbReference type="InterPro" id="IPR017853">
    <property type="entry name" value="GH"/>
</dbReference>
<reference evidence="9 10" key="1">
    <citation type="submission" date="2021-11" db="EMBL/GenBank/DDBJ databases">
        <title>Genomic of Niabella pedocola.</title>
        <authorList>
            <person name="Wu T."/>
        </authorList>
    </citation>
    <scope>NUCLEOTIDE SEQUENCE [LARGE SCALE GENOMIC DNA]</scope>
    <source>
        <strain evidence="9 10">JCM 31011</strain>
    </source>
</reference>
<dbReference type="InterPro" id="IPR015883">
    <property type="entry name" value="Glyco_hydro_20_cat"/>
</dbReference>
<evidence type="ECO:0000256" key="6">
    <source>
        <dbReference type="SAM" id="SignalP"/>
    </source>
</evidence>
<evidence type="ECO:0000313" key="9">
    <source>
        <dbReference type="EMBL" id="MCD2423381.1"/>
    </source>
</evidence>
<dbReference type="SUPFAM" id="SSF55545">
    <property type="entry name" value="beta-N-acetylhexosaminidase-like domain"/>
    <property type="match status" value="1"/>
</dbReference>
<comment type="caution">
    <text evidence="9">The sequence shown here is derived from an EMBL/GenBank/DDBJ whole genome shotgun (WGS) entry which is preliminary data.</text>
</comment>
<comment type="catalytic activity">
    <reaction evidence="1">
        <text>Hydrolysis of terminal non-reducing N-acetyl-D-hexosamine residues in N-acetyl-beta-D-hexosaminides.</text>
        <dbReference type="EC" id="3.2.1.52"/>
    </reaction>
</comment>
<evidence type="ECO:0000256" key="2">
    <source>
        <dbReference type="ARBA" id="ARBA00006285"/>
    </source>
</evidence>
<evidence type="ECO:0000256" key="1">
    <source>
        <dbReference type="ARBA" id="ARBA00001231"/>
    </source>
</evidence>
<evidence type="ECO:0000256" key="4">
    <source>
        <dbReference type="ARBA" id="ARBA00022801"/>
    </source>
</evidence>
<feature type="domain" description="Beta-hexosaminidase bacterial type N-terminal" evidence="8">
    <location>
        <begin position="25"/>
        <end position="151"/>
    </location>
</feature>
<name>A0ABS8PTY5_9BACT</name>
<keyword evidence="5" id="KW-0326">Glycosidase</keyword>
<evidence type="ECO:0000259" key="8">
    <source>
        <dbReference type="Pfam" id="PF02838"/>
    </source>
</evidence>
<keyword evidence="6" id="KW-0732">Signal</keyword>
<comment type="similarity">
    <text evidence="2">Belongs to the glycosyl hydrolase 20 family.</text>
</comment>
<dbReference type="InterPro" id="IPR029018">
    <property type="entry name" value="Hex-like_dom2"/>
</dbReference>
<evidence type="ECO:0000256" key="3">
    <source>
        <dbReference type="ARBA" id="ARBA00012663"/>
    </source>
</evidence>
<dbReference type="EMBL" id="JAJNEC010000005">
    <property type="protein sequence ID" value="MCD2423381.1"/>
    <property type="molecule type" value="Genomic_DNA"/>
</dbReference>
<feature type="chain" id="PRO_5047331499" description="beta-N-acetylhexosaminidase" evidence="6">
    <location>
        <begin position="21"/>
        <end position="540"/>
    </location>
</feature>
<feature type="domain" description="Glycoside hydrolase family 20 catalytic" evidence="7">
    <location>
        <begin position="154"/>
        <end position="486"/>
    </location>
</feature>
<accession>A0ABS8PTY5</accession>
<evidence type="ECO:0000313" key="10">
    <source>
        <dbReference type="Proteomes" id="UP001199816"/>
    </source>
</evidence>
<dbReference type="Gene3D" id="3.20.20.80">
    <property type="entry name" value="Glycosidases"/>
    <property type="match status" value="1"/>
</dbReference>
<dbReference type="CDD" id="cd06563">
    <property type="entry name" value="GH20_chitobiase-like"/>
    <property type="match status" value="1"/>
</dbReference>
<dbReference type="SUPFAM" id="SSF51445">
    <property type="entry name" value="(Trans)glycosidases"/>
    <property type="match status" value="1"/>
</dbReference>
<keyword evidence="4" id="KW-0378">Hydrolase</keyword>
<dbReference type="Pfam" id="PF02838">
    <property type="entry name" value="Glyco_hydro_20b"/>
    <property type="match status" value="1"/>
</dbReference>
<dbReference type="RefSeq" id="WP_231004644.1">
    <property type="nucleotide sequence ID" value="NZ_JAJNEC010000005.1"/>
</dbReference>
<feature type="signal peptide" evidence="6">
    <location>
        <begin position="1"/>
        <end position="20"/>
    </location>
</feature>
<gene>
    <name evidence="9" type="ORF">LQ567_11460</name>
</gene>
<dbReference type="Gene3D" id="3.30.379.10">
    <property type="entry name" value="Chitobiase/beta-hexosaminidase domain 2-like"/>
    <property type="match status" value="1"/>
</dbReference>
<evidence type="ECO:0000256" key="5">
    <source>
        <dbReference type="ARBA" id="ARBA00023295"/>
    </source>
</evidence>
<dbReference type="PANTHER" id="PTHR22600:SF57">
    <property type="entry name" value="BETA-N-ACETYLHEXOSAMINIDASE"/>
    <property type="match status" value="1"/>
</dbReference>
<dbReference type="PRINTS" id="PR00738">
    <property type="entry name" value="GLHYDRLASE20"/>
</dbReference>
<organism evidence="9 10">
    <name type="scientific">Niabella pedocola</name>
    <dbReference type="NCBI Taxonomy" id="1752077"/>
    <lineage>
        <taxon>Bacteria</taxon>
        <taxon>Pseudomonadati</taxon>
        <taxon>Bacteroidota</taxon>
        <taxon>Chitinophagia</taxon>
        <taxon>Chitinophagales</taxon>
        <taxon>Chitinophagaceae</taxon>
        <taxon>Niabella</taxon>
    </lineage>
</organism>
<dbReference type="PANTHER" id="PTHR22600">
    <property type="entry name" value="BETA-HEXOSAMINIDASE"/>
    <property type="match status" value="1"/>
</dbReference>
<dbReference type="InterPro" id="IPR025705">
    <property type="entry name" value="Beta_hexosaminidase_sua/sub"/>
</dbReference>
<sequence length="540" mass="61699">MMKKVCAALLFLTIVVLTNAQTPCPVIPAPVKATVSNSSFVLNKYTRIYVGNELLKDAAVYLQQELIKKELLPLAVTGQVPQGNAILLSLDKKAAAADEGYRLSITDKQIQLSGNSAGGVVNGISSLLQLVRLQKNNNGNIAIDGWQITDAPRYRWRGFMLDESRHFMGKEKVLQLLDWMAFYKLNRFHWHLTDEPAWRLEIRRYPRLTLIGGAGSFTNPEAPAAYYTQQQIAEVVHYAAQRNITVIPEIDMPGHATAANRAYPQYSGGGNAQHPDFTFDPGNEHTYGYLTNILREVNMLFPAEMIHLGGDEVSFGTDQWLKNDGIRKLMEQHSLKDLKAVERYFMERMADSVYGMNAKLLVWDEMAEVNLPREKTIIFWWRHDKPAQLKMALDRGYDVVVCPRLPYYFDFVQDSAHRMGRKWGKGFSPLKDVYSFNLSALVDARHQKQVQGLQANLWTETVPNTTRMDYLTFPRIAALAEAAWTRDELKNYEDFTGRLKKQLPLYRDAGIYFFNPFNPSEIPEPVYFRKDKRNLSAQEN</sequence>
<dbReference type="InterPro" id="IPR015882">
    <property type="entry name" value="HEX_bac_N"/>
</dbReference>
<protein>
    <recommendedName>
        <fullName evidence="3">beta-N-acetylhexosaminidase</fullName>
        <ecNumber evidence="3">3.2.1.52</ecNumber>
    </recommendedName>
</protein>
<dbReference type="EC" id="3.2.1.52" evidence="3"/>
<evidence type="ECO:0000259" key="7">
    <source>
        <dbReference type="Pfam" id="PF00728"/>
    </source>
</evidence>
<dbReference type="Proteomes" id="UP001199816">
    <property type="component" value="Unassembled WGS sequence"/>
</dbReference>
<keyword evidence="10" id="KW-1185">Reference proteome</keyword>
<proteinExistence type="inferred from homology"/>
<dbReference type="PIRSF" id="PIRSF001093">
    <property type="entry name" value="B-hxosamndse_ab_euk"/>
    <property type="match status" value="1"/>
</dbReference>
<dbReference type="Pfam" id="PF00728">
    <property type="entry name" value="Glyco_hydro_20"/>
    <property type="match status" value="1"/>
</dbReference>